<feature type="domain" description="PPM-type phosphatase" evidence="2">
    <location>
        <begin position="616"/>
        <end position="901"/>
    </location>
</feature>
<evidence type="ECO:0000256" key="1">
    <source>
        <dbReference type="SAM" id="MobiDB-lite"/>
    </source>
</evidence>
<dbReference type="InterPro" id="IPR001932">
    <property type="entry name" value="PPM-type_phosphatase-like_dom"/>
</dbReference>
<feature type="compositionally biased region" description="Low complexity" evidence="1">
    <location>
        <begin position="1070"/>
        <end position="1084"/>
    </location>
</feature>
<accession>A0A2I2FX67</accession>
<dbReference type="Gene3D" id="3.60.40.10">
    <property type="entry name" value="PPM-type phosphatase domain"/>
    <property type="match status" value="1"/>
</dbReference>
<reference evidence="3 4" key="1">
    <citation type="submission" date="2016-12" db="EMBL/GenBank/DDBJ databases">
        <title>The genomes of Aspergillus section Nigri reveals drivers in fungal speciation.</title>
        <authorList>
            <consortium name="DOE Joint Genome Institute"/>
            <person name="Vesth T.C."/>
            <person name="Nybo J."/>
            <person name="Theobald S."/>
            <person name="Brandl J."/>
            <person name="Frisvad J.C."/>
            <person name="Nielsen K.F."/>
            <person name="Lyhne E.K."/>
            <person name="Kogle M.E."/>
            <person name="Kuo A."/>
            <person name="Riley R."/>
            <person name="Clum A."/>
            <person name="Nolan M."/>
            <person name="Lipzen A."/>
            <person name="Salamov A."/>
            <person name="Henrissat B."/>
            <person name="Wiebenga A."/>
            <person name="De Vries R.P."/>
            <person name="Grigoriev I.V."/>
            <person name="Mortensen U.H."/>
            <person name="Andersen M.R."/>
            <person name="Baker S.E."/>
        </authorList>
    </citation>
    <scope>NUCLEOTIDE SEQUENCE [LARGE SCALE GENOMIC DNA]</scope>
    <source>
        <strain evidence="3 4">IBT 23096</strain>
    </source>
</reference>
<dbReference type="Pfam" id="PF04900">
    <property type="entry name" value="Fcf1"/>
    <property type="match status" value="2"/>
</dbReference>
<feature type="compositionally biased region" description="Basic and acidic residues" evidence="1">
    <location>
        <begin position="1201"/>
        <end position="1213"/>
    </location>
</feature>
<proteinExistence type="predicted"/>
<dbReference type="InterPro" id="IPR006984">
    <property type="entry name" value="Fcf1/UTP23"/>
</dbReference>
<evidence type="ECO:0000313" key="3">
    <source>
        <dbReference type="EMBL" id="PLB45202.1"/>
    </source>
</evidence>
<dbReference type="PROSITE" id="PS51746">
    <property type="entry name" value="PPM_2"/>
    <property type="match status" value="1"/>
</dbReference>
<dbReference type="PANTHER" id="PTHR12320:SF24">
    <property type="entry name" value="PROTEIN PHOSPHATASE"/>
    <property type="match status" value="1"/>
</dbReference>
<feature type="compositionally biased region" description="Basic residues" evidence="1">
    <location>
        <begin position="1227"/>
        <end position="1237"/>
    </location>
</feature>
<dbReference type="FunFam" id="3.40.50.1010:FF:000062">
    <property type="entry name" value="rRNA processing protein, putative"/>
    <property type="match status" value="1"/>
</dbReference>
<dbReference type="GeneID" id="36554809"/>
<dbReference type="GO" id="GO:0004722">
    <property type="term" value="F:protein serine/threonine phosphatase activity"/>
    <property type="evidence" value="ECO:0007669"/>
    <property type="project" value="TreeGrafter"/>
</dbReference>
<name>A0A2I2FX67_9EURO</name>
<dbReference type="AlphaFoldDB" id="A0A2I2FX67"/>
<dbReference type="Gene3D" id="3.40.50.1010">
    <property type="entry name" value="5'-nuclease"/>
    <property type="match status" value="1"/>
</dbReference>
<dbReference type="PANTHER" id="PTHR12320">
    <property type="entry name" value="PROTEIN PHOSPHATASE 2C"/>
    <property type="match status" value="1"/>
</dbReference>
<feature type="region of interest" description="Disordered" evidence="1">
    <location>
        <begin position="1070"/>
        <end position="1094"/>
    </location>
</feature>
<evidence type="ECO:0000313" key="4">
    <source>
        <dbReference type="Proteomes" id="UP000234275"/>
    </source>
</evidence>
<organism evidence="3 4">
    <name type="scientific">Aspergillus steynii IBT 23096</name>
    <dbReference type="NCBI Taxonomy" id="1392250"/>
    <lineage>
        <taxon>Eukaryota</taxon>
        <taxon>Fungi</taxon>
        <taxon>Dikarya</taxon>
        <taxon>Ascomycota</taxon>
        <taxon>Pezizomycotina</taxon>
        <taxon>Eurotiomycetes</taxon>
        <taxon>Eurotiomycetidae</taxon>
        <taxon>Eurotiales</taxon>
        <taxon>Aspergillaceae</taxon>
        <taxon>Aspergillus</taxon>
        <taxon>Aspergillus subgen. Circumdati</taxon>
    </lineage>
</organism>
<dbReference type="InterPro" id="IPR039123">
    <property type="entry name" value="PPTC7"/>
</dbReference>
<feature type="region of interest" description="Disordered" evidence="1">
    <location>
        <begin position="23"/>
        <end position="56"/>
    </location>
</feature>
<dbReference type="EMBL" id="MSFO01000008">
    <property type="protein sequence ID" value="PLB45202.1"/>
    <property type="molecule type" value="Genomic_DNA"/>
</dbReference>
<dbReference type="FunFam" id="3.60.40.10:FF:000118">
    <property type="entry name" value="Phosphatase 2C-like domain-containing protein"/>
    <property type="match status" value="1"/>
</dbReference>
<comment type="caution">
    <text evidence="3">The sequence shown here is derived from an EMBL/GenBank/DDBJ whole genome shotgun (WGS) entry which is preliminary data.</text>
</comment>
<dbReference type="Proteomes" id="UP000234275">
    <property type="component" value="Unassembled WGS sequence"/>
</dbReference>
<dbReference type="Pfam" id="PF24779">
    <property type="entry name" value="UTP23_sensor"/>
    <property type="match status" value="1"/>
</dbReference>
<protein>
    <recommendedName>
        <fullName evidence="2">PPM-type phosphatase domain-containing protein</fullName>
    </recommendedName>
</protein>
<dbReference type="RefSeq" id="XP_024700504.1">
    <property type="nucleotide sequence ID" value="XM_024847110.1"/>
</dbReference>
<sequence length="1264" mass="141358">MRNLHRSVSELWDTTVRKLFPRHTSQASDRDRRTFSSLRSSNTSEHDDGFYQYSQTLPPRNQRMRSHLRSSDSTQASYCSALMDPIERPHLPYTIGSPDWNQFSDPIRSLDECPTEDASDWLYSVLSVVSKVYTVAKIIVMILMQYGVELDDMPDGLLYHVARTEEVISSDSIAVLVDAVEGLYYALFARLIMEMANVDLCSCFHLNLHGMTSKASYTLPEPAQLFKILLFCKRMLENPAVCRNNNNELVRQHQNVYIRSAISRLASTGIFLDDLLGYRRDIMNVACDSSSAFRQKWTNGLLLYHMPPEEVLMVLSEKYLALTPRVTFQDELPTSELPFVDSELADPETWERELIKDHRQATLAKLEGKSVGDVRREDDRRRLSDYVREYKCICRSSCSCAWDCTLDPERHCPCAERQMRVLIVRRRKGISAREFSARCSSLAKAVFQGISCLRRDVEDQEIAREFDRALLLFAEEIQKQRVTAAKANGIPPGETATLQRFAGMVPKTFASASTAAFTSPSVSSSAAKIASPLRSGNPLWTARSGGPKTLVRGYRAVWPSYGITTPVPDRHPQFPIARCPFYFQTGYALCAKRPSRPFPPPFLSPPSSSFSDPLTTHYLSQDKRLSVRGELVRGLNNGDDAVLVAENFLAVNDGVGAWGTKPRGHAALWSRLLLHFWALEVEREAKDSLHLHPVDYLQRAYEETLRATTSPSEWLGTTTSVTALLHCQRDDAGNTKPLLYVTNLGDCKVLVIRPSEEKVLFRTKEQWHWFDCPMQLGTNSVDTPQANAVLDLIDLEENDVVLAVSDGVLDNLWEHEVLTITLESMRKWEQGRYDNTDLDWAPPAVLAEERMVFVARELLKSALAIAQDPFAESPYMEKAIDEGLAVEGGKMDDISVVVGFSHPRLLHLRRLQLANSALPLGQSIAKMRAKRSKKYRKLMHQYELTFGFREPYQVLVDSNLLRAVHSFKMDLIPALERTLQGKVKPLLTKCSLETLMAGQPLHPRTNNPMRPECLPPPTTLPLRHCSHNEDSTPIDETTCLLSLLSPSPDAKKKNKEHYILATADPPGAEKAAAAAASANANKGAGQKRKRGVDEGELALRRAQSLRRQARSVPGVPIVYVKRSVMILEPMSMPSEDIREGVEKGKFRVGLTDEAINKKKRESTGEAKKKPGFKKAKGPNPLSVKKPKKKATDTAGSTKPKPSKEEQQSKHGSGDEGAGGPDGDSAPKPKRRRRHHKGANRDGDAGGQEPSHGSEAVASVDVMEE</sequence>
<evidence type="ECO:0000259" key="2">
    <source>
        <dbReference type="PROSITE" id="PS51746"/>
    </source>
</evidence>
<feature type="region of interest" description="Disordered" evidence="1">
    <location>
        <begin position="1157"/>
        <end position="1264"/>
    </location>
</feature>
<dbReference type="OrthoDB" id="25675at2759"/>
<dbReference type="VEuPathDB" id="FungiDB:P170DRAFT_416235"/>
<dbReference type="SMART" id="SM00332">
    <property type="entry name" value="PP2Cc"/>
    <property type="match status" value="1"/>
</dbReference>
<dbReference type="InterPro" id="IPR036457">
    <property type="entry name" value="PPM-type-like_dom_sf"/>
</dbReference>
<dbReference type="SUPFAM" id="SSF81606">
    <property type="entry name" value="PP2C-like"/>
    <property type="match status" value="1"/>
</dbReference>
<gene>
    <name evidence="3" type="ORF">P170DRAFT_416235</name>
</gene>
<dbReference type="InterPro" id="IPR057776">
    <property type="entry name" value="UTP23_sensor"/>
</dbReference>
<keyword evidence="4" id="KW-1185">Reference proteome</keyword>
<dbReference type="GO" id="GO:0032040">
    <property type="term" value="C:small-subunit processome"/>
    <property type="evidence" value="ECO:0007669"/>
    <property type="project" value="InterPro"/>
</dbReference>
<dbReference type="STRING" id="1392250.A0A2I2FX67"/>